<proteinExistence type="predicted"/>
<keyword evidence="2" id="KW-1185">Reference proteome</keyword>
<dbReference type="EMBL" id="JAPEUV010000004">
    <property type="protein sequence ID" value="KAJ4342935.1"/>
    <property type="molecule type" value="Genomic_DNA"/>
</dbReference>
<dbReference type="AlphaFoldDB" id="A0A9W8X7E4"/>
<organism evidence="1 2">
    <name type="scientific">Didymella glomerata</name>
    <dbReference type="NCBI Taxonomy" id="749621"/>
    <lineage>
        <taxon>Eukaryota</taxon>
        <taxon>Fungi</taxon>
        <taxon>Dikarya</taxon>
        <taxon>Ascomycota</taxon>
        <taxon>Pezizomycotina</taxon>
        <taxon>Dothideomycetes</taxon>
        <taxon>Pleosporomycetidae</taxon>
        <taxon>Pleosporales</taxon>
        <taxon>Pleosporineae</taxon>
        <taxon>Didymellaceae</taxon>
        <taxon>Didymella</taxon>
    </lineage>
</organism>
<evidence type="ECO:0000313" key="1">
    <source>
        <dbReference type="EMBL" id="KAJ4342935.1"/>
    </source>
</evidence>
<evidence type="ECO:0000313" key="2">
    <source>
        <dbReference type="Proteomes" id="UP001140562"/>
    </source>
</evidence>
<gene>
    <name evidence="1" type="ORF">N0V87_000652</name>
</gene>
<accession>A0A9W8X7E4</accession>
<comment type="caution">
    <text evidence="1">The sequence shown here is derived from an EMBL/GenBank/DDBJ whole genome shotgun (WGS) entry which is preliminary data.</text>
</comment>
<name>A0A9W8X7E4_9PLEO</name>
<sequence length="145" mass="16113">MPKSDSSGDEYDQLDGNIVAPHAVSYHGLIWLQEQVGELPAGWQQTPFGVLHNDDLEDTANSLFNEPPKTDSRSNAISEHGNLQRLSPGPGIGALFVPDGTKDIDLVYYFDVRPLRLSAEFEHARGKAKEHLLIPDEESFETFTH</sequence>
<dbReference type="OrthoDB" id="3780680at2759"/>
<reference evidence="1" key="1">
    <citation type="submission" date="2022-10" db="EMBL/GenBank/DDBJ databases">
        <title>Tapping the CABI collections for fungal endophytes: first genome assemblies for Collariella, Neodidymelliopsis, Ascochyta clinopodiicola, Didymella pomorum, Didymosphaeria variabile, Neocosmospora piperis and Neocucurbitaria cava.</title>
        <authorList>
            <person name="Hill R."/>
        </authorList>
    </citation>
    <scope>NUCLEOTIDE SEQUENCE</scope>
    <source>
        <strain evidence="1">IMI 360193</strain>
    </source>
</reference>
<dbReference type="Proteomes" id="UP001140562">
    <property type="component" value="Unassembled WGS sequence"/>
</dbReference>
<protein>
    <submittedName>
        <fullName evidence="1">Uncharacterized protein</fullName>
    </submittedName>
</protein>